<dbReference type="Pfam" id="PF05576">
    <property type="entry name" value="Peptidase_S37"/>
    <property type="match status" value="1"/>
</dbReference>
<sequence>MRKTLTGLVSLAVLAGTVTAAGAHTAGIEDPAAPTGASASASASTSASGDILARVLAIPGMRLIEEQPAPHHRFLILGFTQPVDHRNPDAGVFEQRFSLLHKDTGRPTVFHTSGYELMEGPVTAEPTEIVDGNQISLEHRFSPPSMPQPADWSKLTIRQAADDQHRLFTALKKIYTKKWIATGNSKGGMTATFYERFHPDDMDGVVAYVAPNDVDNDEDSAYDRFFERVGTAEQRAGLRALEREGLIRREAMERRLAADATAEGLTFTAVGSLGKAYEAVVREMSWNYWAAPPAGGRPALPDPAALTDQQLYDTLNGIVKLSVFADQNFADFAYEYQAGTELGSPTRRTPAHLKGLTRYPHQQPRTFVPREIPMTFKPKAMADVDRWVRDSARRMLFVNGAYDPWSAEPYRLGRGARDSAVLTAPGADHYAHIRDLNERDKALATAKLLRWAGVAPGAKRVAPDAPGAGQNLPR</sequence>
<evidence type="ECO:0000256" key="1">
    <source>
        <dbReference type="ARBA" id="ARBA00022670"/>
    </source>
</evidence>
<evidence type="ECO:0000256" key="3">
    <source>
        <dbReference type="ARBA" id="ARBA00022801"/>
    </source>
</evidence>
<dbReference type="InterPro" id="IPR008761">
    <property type="entry name" value="Peptidase_S37"/>
</dbReference>
<dbReference type="EMBL" id="JBHSKP010000002">
    <property type="protein sequence ID" value="MFC5150867.1"/>
    <property type="molecule type" value="Genomic_DNA"/>
</dbReference>
<feature type="chain" id="PRO_5045181118" evidence="4">
    <location>
        <begin position="21"/>
        <end position="474"/>
    </location>
</feature>
<dbReference type="RefSeq" id="WP_344473349.1">
    <property type="nucleotide sequence ID" value="NZ_BAAASB010000003.1"/>
</dbReference>
<feature type="signal peptide" evidence="4">
    <location>
        <begin position="1"/>
        <end position="20"/>
    </location>
</feature>
<dbReference type="Proteomes" id="UP001596160">
    <property type="component" value="Unassembled WGS sequence"/>
</dbReference>
<dbReference type="SUPFAM" id="SSF53474">
    <property type="entry name" value="alpha/beta-Hydrolases"/>
    <property type="match status" value="1"/>
</dbReference>
<gene>
    <name evidence="5" type="ORF">ACFPRH_03865</name>
</gene>
<keyword evidence="6" id="KW-1185">Reference proteome</keyword>
<keyword evidence="2 4" id="KW-0732">Signal</keyword>
<name>A0ABW0AAQ0_9ACTN</name>
<accession>A0ABW0AAQ0</accession>
<keyword evidence="3" id="KW-0378">Hydrolase</keyword>
<keyword evidence="1 5" id="KW-0645">Protease</keyword>
<proteinExistence type="predicted"/>
<evidence type="ECO:0000256" key="4">
    <source>
        <dbReference type="SAM" id="SignalP"/>
    </source>
</evidence>
<reference evidence="6" key="1">
    <citation type="journal article" date="2019" name="Int. J. Syst. Evol. Microbiol.">
        <title>The Global Catalogue of Microorganisms (GCM) 10K type strain sequencing project: providing services to taxonomists for standard genome sequencing and annotation.</title>
        <authorList>
            <consortium name="The Broad Institute Genomics Platform"/>
            <consortium name="The Broad Institute Genome Sequencing Center for Infectious Disease"/>
            <person name="Wu L."/>
            <person name="Ma J."/>
        </authorList>
    </citation>
    <scope>NUCLEOTIDE SEQUENCE [LARGE SCALE GENOMIC DNA]</scope>
    <source>
        <strain evidence="6">PCU 266</strain>
    </source>
</reference>
<dbReference type="InterPro" id="IPR029058">
    <property type="entry name" value="AB_hydrolase_fold"/>
</dbReference>
<dbReference type="PANTHER" id="PTHR11010">
    <property type="entry name" value="PROTEASE S28 PRO-X CARBOXYPEPTIDASE-RELATED"/>
    <property type="match status" value="1"/>
</dbReference>
<comment type="caution">
    <text evidence="5">The sequence shown here is derived from an EMBL/GenBank/DDBJ whole genome shotgun (WGS) entry which is preliminary data.</text>
</comment>
<evidence type="ECO:0000313" key="5">
    <source>
        <dbReference type="EMBL" id="MFC5150867.1"/>
    </source>
</evidence>
<evidence type="ECO:0000256" key="2">
    <source>
        <dbReference type="ARBA" id="ARBA00022729"/>
    </source>
</evidence>
<protein>
    <submittedName>
        <fullName evidence="5">S28 family serine protease</fullName>
    </submittedName>
</protein>
<evidence type="ECO:0000313" key="6">
    <source>
        <dbReference type="Proteomes" id="UP001596160"/>
    </source>
</evidence>
<dbReference type="GO" id="GO:0006508">
    <property type="term" value="P:proteolysis"/>
    <property type="evidence" value="ECO:0007669"/>
    <property type="project" value="UniProtKB-KW"/>
</dbReference>
<dbReference type="GO" id="GO:0008233">
    <property type="term" value="F:peptidase activity"/>
    <property type="evidence" value="ECO:0007669"/>
    <property type="project" value="UniProtKB-KW"/>
</dbReference>
<dbReference type="Gene3D" id="3.40.50.1820">
    <property type="entry name" value="alpha/beta hydrolase"/>
    <property type="match status" value="1"/>
</dbReference>
<organism evidence="5 6">
    <name type="scientific">Streptomyces amakusaensis</name>
    <dbReference type="NCBI Taxonomy" id="67271"/>
    <lineage>
        <taxon>Bacteria</taxon>
        <taxon>Bacillati</taxon>
        <taxon>Actinomycetota</taxon>
        <taxon>Actinomycetes</taxon>
        <taxon>Kitasatosporales</taxon>
        <taxon>Streptomycetaceae</taxon>
        <taxon>Streptomyces</taxon>
    </lineage>
</organism>
<dbReference type="PANTHER" id="PTHR11010:SF38">
    <property type="entry name" value="LYSOSOMAL PRO-X CARBOXYPEPTIDASE"/>
    <property type="match status" value="1"/>
</dbReference>